<feature type="repeat" description="WD" evidence="3">
    <location>
        <begin position="55"/>
        <end position="98"/>
    </location>
</feature>
<dbReference type="EMBL" id="ASPP01046246">
    <property type="protein sequence ID" value="ETN98617.1"/>
    <property type="molecule type" value="Genomic_DNA"/>
</dbReference>
<dbReference type="InterPro" id="IPR036322">
    <property type="entry name" value="WD40_repeat_dom_sf"/>
</dbReference>
<dbReference type="PANTHER" id="PTHR22847:SF637">
    <property type="entry name" value="WD REPEAT DOMAIN 5B"/>
    <property type="match status" value="1"/>
</dbReference>
<dbReference type="AlphaFoldDB" id="X6L995"/>
<keyword evidence="5" id="KW-1185">Reference proteome</keyword>
<dbReference type="InterPro" id="IPR019775">
    <property type="entry name" value="WD40_repeat_CS"/>
</dbReference>
<comment type="caution">
    <text evidence="4">The sequence shown here is derived from an EMBL/GenBank/DDBJ whole genome shotgun (WGS) entry which is preliminary data.</text>
</comment>
<sequence length="196" mass="22485">MFSMDTKMVFGVKNDNNKKNNIGVIGGNVYTICSGSFDNTIRIWDIETAKEFNIFKGHENVISSVKYGSKELFNSILSGSDDFSVRIWDIRSGEQIQVFNGHIKGISSVEYSPFVMKNSIDNSNVICSGSWYNTIRFWYIRSNKNELFMIKGDETEDCGIFCLKFIALKKKDKTKNIKYDLNLCYCSFMGLIRIWG</sequence>
<keyword evidence="1 3" id="KW-0853">WD repeat</keyword>
<dbReference type="InterPro" id="IPR001680">
    <property type="entry name" value="WD40_rpt"/>
</dbReference>
<dbReference type="GO" id="GO:1990234">
    <property type="term" value="C:transferase complex"/>
    <property type="evidence" value="ECO:0007669"/>
    <property type="project" value="UniProtKB-ARBA"/>
</dbReference>
<evidence type="ECO:0000256" key="3">
    <source>
        <dbReference type="PROSITE-ProRule" id="PRU00221"/>
    </source>
</evidence>
<dbReference type="PRINTS" id="PR00320">
    <property type="entry name" value="GPROTEINBRPT"/>
</dbReference>
<organism evidence="4 5">
    <name type="scientific">Reticulomyxa filosa</name>
    <dbReference type="NCBI Taxonomy" id="46433"/>
    <lineage>
        <taxon>Eukaryota</taxon>
        <taxon>Sar</taxon>
        <taxon>Rhizaria</taxon>
        <taxon>Retaria</taxon>
        <taxon>Foraminifera</taxon>
        <taxon>Monothalamids</taxon>
        <taxon>Reticulomyxidae</taxon>
        <taxon>Reticulomyxa</taxon>
    </lineage>
</organism>
<dbReference type="SMART" id="SM00320">
    <property type="entry name" value="WD40"/>
    <property type="match status" value="4"/>
</dbReference>
<dbReference type="Gene3D" id="2.130.10.10">
    <property type="entry name" value="YVTN repeat-like/Quinoprotein amine dehydrogenase"/>
    <property type="match status" value="1"/>
</dbReference>
<keyword evidence="2" id="KW-0677">Repeat</keyword>
<evidence type="ECO:0000313" key="4">
    <source>
        <dbReference type="EMBL" id="ETN98617.1"/>
    </source>
</evidence>
<accession>X6L995</accession>
<dbReference type="OrthoDB" id="128867at2759"/>
<dbReference type="PANTHER" id="PTHR22847">
    <property type="entry name" value="WD40 REPEAT PROTEIN"/>
    <property type="match status" value="1"/>
</dbReference>
<dbReference type="PROSITE" id="PS50082">
    <property type="entry name" value="WD_REPEATS_2"/>
    <property type="match status" value="2"/>
</dbReference>
<name>X6L995_RETFI</name>
<dbReference type="PROSITE" id="PS50294">
    <property type="entry name" value="WD_REPEATS_REGION"/>
    <property type="match status" value="1"/>
</dbReference>
<proteinExistence type="predicted"/>
<gene>
    <name evidence="4" type="ORF">RFI_38875</name>
</gene>
<reference evidence="4 5" key="1">
    <citation type="journal article" date="2013" name="Curr. Biol.">
        <title>The Genome of the Foraminiferan Reticulomyxa filosa.</title>
        <authorList>
            <person name="Glockner G."/>
            <person name="Hulsmann N."/>
            <person name="Schleicher M."/>
            <person name="Noegel A.A."/>
            <person name="Eichinger L."/>
            <person name="Gallinger C."/>
            <person name="Pawlowski J."/>
            <person name="Sierra R."/>
            <person name="Euteneuer U."/>
            <person name="Pillet L."/>
            <person name="Moustafa A."/>
            <person name="Platzer M."/>
            <person name="Groth M."/>
            <person name="Szafranski K."/>
            <person name="Schliwa M."/>
        </authorList>
    </citation>
    <scope>NUCLEOTIDE SEQUENCE [LARGE SCALE GENOMIC DNA]</scope>
</reference>
<feature type="repeat" description="WD" evidence="3">
    <location>
        <begin position="32"/>
        <end position="54"/>
    </location>
</feature>
<dbReference type="InterPro" id="IPR015943">
    <property type="entry name" value="WD40/YVTN_repeat-like_dom_sf"/>
</dbReference>
<evidence type="ECO:0000256" key="2">
    <source>
        <dbReference type="ARBA" id="ARBA00022737"/>
    </source>
</evidence>
<dbReference type="SUPFAM" id="SSF50978">
    <property type="entry name" value="WD40 repeat-like"/>
    <property type="match status" value="1"/>
</dbReference>
<dbReference type="Pfam" id="PF00400">
    <property type="entry name" value="WD40"/>
    <property type="match status" value="3"/>
</dbReference>
<dbReference type="Proteomes" id="UP000023152">
    <property type="component" value="Unassembled WGS sequence"/>
</dbReference>
<protein>
    <submittedName>
        <fullName evidence="4">WD repeat-containing protein</fullName>
    </submittedName>
</protein>
<dbReference type="PROSITE" id="PS00678">
    <property type="entry name" value="WD_REPEATS_1"/>
    <property type="match status" value="2"/>
</dbReference>
<dbReference type="InterPro" id="IPR020472">
    <property type="entry name" value="WD40_PAC1"/>
</dbReference>
<evidence type="ECO:0000256" key="1">
    <source>
        <dbReference type="ARBA" id="ARBA00022574"/>
    </source>
</evidence>
<evidence type="ECO:0000313" key="5">
    <source>
        <dbReference type="Proteomes" id="UP000023152"/>
    </source>
</evidence>